<dbReference type="OrthoDB" id="1792at2759"/>
<dbReference type="GO" id="GO:0042144">
    <property type="term" value="P:vacuole fusion, non-autophagic"/>
    <property type="evidence" value="ECO:0007669"/>
    <property type="project" value="TreeGrafter"/>
</dbReference>
<feature type="domain" description="Vps16 C-terminal" evidence="1">
    <location>
        <begin position="90"/>
        <end position="418"/>
    </location>
</feature>
<dbReference type="GO" id="GO:0006886">
    <property type="term" value="P:intracellular protein transport"/>
    <property type="evidence" value="ECO:0007669"/>
    <property type="project" value="InterPro"/>
</dbReference>
<dbReference type="InterPro" id="IPR016534">
    <property type="entry name" value="VPS16"/>
</dbReference>
<dbReference type="GO" id="GO:0030897">
    <property type="term" value="C:HOPS complex"/>
    <property type="evidence" value="ECO:0007669"/>
    <property type="project" value="TreeGrafter"/>
</dbReference>
<dbReference type="AlphaFoldDB" id="A0A5J4WEY6"/>
<dbReference type="InterPro" id="IPR038132">
    <property type="entry name" value="Vps16_C_sf"/>
</dbReference>
<dbReference type="GO" id="GO:0005765">
    <property type="term" value="C:lysosomal membrane"/>
    <property type="evidence" value="ECO:0007669"/>
    <property type="project" value="TreeGrafter"/>
</dbReference>
<proteinExistence type="predicted"/>
<dbReference type="Gene3D" id="1.10.150.780">
    <property type="entry name" value="Vps16, C-terminal region"/>
    <property type="match status" value="1"/>
</dbReference>
<dbReference type="GO" id="GO:0016197">
    <property type="term" value="P:endosomal transport"/>
    <property type="evidence" value="ECO:0007669"/>
    <property type="project" value="TreeGrafter"/>
</dbReference>
<dbReference type="Pfam" id="PF04840">
    <property type="entry name" value="Vps16_C"/>
    <property type="match status" value="1"/>
</dbReference>
<protein>
    <submittedName>
        <fullName evidence="2">Putative vacuolar protein sorting vps16</fullName>
    </submittedName>
</protein>
<dbReference type="PANTHER" id="PTHR12811:SF0">
    <property type="entry name" value="VACUOLAR PROTEIN SORTING-ASSOCIATED PROTEIN 16 HOMOLOG"/>
    <property type="match status" value="1"/>
</dbReference>
<organism evidence="2 3">
    <name type="scientific">Streblomastix strix</name>
    <dbReference type="NCBI Taxonomy" id="222440"/>
    <lineage>
        <taxon>Eukaryota</taxon>
        <taxon>Metamonada</taxon>
        <taxon>Preaxostyla</taxon>
        <taxon>Oxymonadida</taxon>
        <taxon>Streblomastigidae</taxon>
        <taxon>Streblomastix</taxon>
    </lineage>
</organism>
<reference evidence="2 3" key="1">
    <citation type="submission" date="2019-03" db="EMBL/GenBank/DDBJ databases">
        <title>Single cell metagenomics reveals metabolic interactions within the superorganism composed of flagellate Streblomastix strix and complex community of Bacteroidetes bacteria on its surface.</title>
        <authorList>
            <person name="Treitli S.C."/>
            <person name="Kolisko M."/>
            <person name="Husnik F."/>
            <person name="Keeling P."/>
            <person name="Hampl V."/>
        </authorList>
    </citation>
    <scope>NUCLEOTIDE SEQUENCE [LARGE SCALE GENOMIC DNA]</scope>
    <source>
        <strain evidence="2">ST1C</strain>
    </source>
</reference>
<sequence length="428" mass="48880">VANALRNEKVGIPATIAQLRYLSIPQIVERLSHRRHHFLACRICDFLHLSREYVLIHWARAKISSIQFKQIDDKQIVAQIVSQCSSCPSIPYSRIAKYANEKGKKDIAVMLLDYESNASRQVKMLLHIGEKQKAINKASQSGDLLLLHECAFSLRPKLSNEEDWDPNNEEIKQFVQLVSSDERCFSLVIAHCKRLGIKELELLKLVYNSKGSQRETSRAIALCSYERQSLDNQEIGINEFDRARRGIQAQQYKLSQNHPTENDQPHETNVLGPNGFVDLSVKDFLFELALKDDQTEFDRMAKTFDVNPRRLFWIKIQAAIRGNKPQRIQTLTQDVKKIPVGVEAVVDLLQKNNQIKEAFKLAKLIPNKIVRCEMLFNLTVKMGTGIFQDAQEAARQVGANNIESLREIAERLKDIPARNALITIINAM</sequence>
<evidence type="ECO:0000313" key="3">
    <source>
        <dbReference type="Proteomes" id="UP000324800"/>
    </source>
</evidence>
<dbReference type="GO" id="GO:0005768">
    <property type="term" value="C:endosome"/>
    <property type="evidence" value="ECO:0007669"/>
    <property type="project" value="TreeGrafter"/>
</dbReference>
<feature type="non-terminal residue" evidence="2">
    <location>
        <position position="1"/>
    </location>
</feature>
<evidence type="ECO:0000259" key="1">
    <source>
        <dbReference type="Pfam" id="PF04840"/>
    </source>
</evidence>
<dbReference type="Proteomes" id="UP000324800">
    <property type="component" value="Unassembled WGS sequence"/>
</dbReference>
<accession>A0A5J4WEY6</accession>
<evidence type="ECO:0000313" key="2">
    <source>
        <dbReference type="EMBL" id="KAA6392869.1"/>
    </source>
</evidence>
<dbReference type="GO" id="GO:0003779">
    <property type="term" value="F:actin binding"/>
    <property type="evidence" value="ECO:0007669"/>
    <property type="project" value="TreeGrafter"/>
</dbReference>
<gene>
    <name evidence="2" type="ORF">EZS28_011600</name>
</gene>
<dbReference type="InterPro" id="IPR006925">
    <property type="entry name" value="Vps16_C"/>
</dbReference>
<comment type="caution">
    <text evidence="2">The sequence shown here is derived from an EMBL/GenBank/DDBJ whole genome shotgun (WGS) entry which is preliminary data.</text>
</comment>
<name>A0A5J4WEY6_9EUKA</name>
<dbReference type="PANTHER" id="PTHR12811">
    <property type="entry name" value="VACUOLAR PROTEIN SORTING VPS16"/>
    <property type="match status" value="1"/>
</dbReference>
<dbReference type="EMBL" id="SNRW01002410">
    <property type="protein sequence ID" value="KAA6392869.1"/>
    <property type="molecule type" value="Genomic_DNA"/>
</dbReference>